<dbReference type="PANTHER" id="PTHR20881:SF0">
    <property type="entry name" value="3-METHYL-2-OXOBUTANOATE HYDROXYMETHYLTRANSFERASE"/>
    <property type="match status" value="1"/>
</dbReference>
<dbReference type="NCBIfam" id="TIGR00222">
    <property type="entry name" value="panB"/>
    <property type="match status" value="1"/>
</dbReference>
<dbReference type="FunFam" id="3.20.20.60:FF:000003">
    <property type="entry name" value="3-methyl-2-oxobutanoate hydroxymethyltransferase"/>
    <property type="match status" value="1"/>
</dbReference>
<comment type="caution">
    <text evidence="9">The sequence shown here is derived from an EMBL/GenBank/DDBJ whole genome shotgun (WGS) entry which is preliminary data.</text>
</comment>
<dbReference type="InterPro" id="IPR003700">
    <property type="entry name" value="Pantoate_hydroxy_MeTrfase"/>
</dbReference>
<dbReference type="HOGENOM" id="CLU_584019_0_0_1"/>
<dbReference type="InterPro" id="IPR040442">
    <property type="entry name" value="Pyrv_kinase-like_dom_sf"/>
</dbReference>
<comment type="subunit">
    <text evidence="3">Homotetramer.</text>
</comment>
<dbReference type="VEuPathDB" id="FungiDB:C5L36_0D02555"/>
<evidence type="ECO:0000313" key="12">
    <source>
        <dbReference type="Proteomes" id="UP000189274"/>
    </source>
</evidence>
<dbReference type="VEuPathDB" id="FungiDB:C5L36_0D02550"/>
<dbReference type="HAMAP" id="MF_00156">
    <property type="entry name" value="PanB"/>
    <property type="match status" value="1"/>
</dbReference>
<comment type="function">
    <text evidence="7">Catalyzes the reversible reaction in which hydroxymethyl group from 5,10-methylenetetrahydrofolate is transferred onto alpha-ketoisovalerate to form ketopantoate.</text>
</comment>
<dbReference type="NCBIfam" id="NF001452">
    <property type="entry name" value="PRK00311.1"/>
    <property type="match status" value="1"/>
</dbReference>
<name>A0A099NZZ9_PICKU</name>
<dbReference type="GO" id="GO:0032259">
    <property type="term" value="P:methylation"/>
    <property type="evidence" value="ECO:0007669"/>
    <property type="project" value="UniProtKB-KW"/>
</dbReference>
<evidence type="ECO:0000313" key="11">
    <source>
        <dbReference type="Proteomes" id="UP000029867"/>
    </source>
</evidence>
<evidence type="ECO:0000256" key="4">
    <source>
        <dbReference type="ARBA" id="ARBA00012618"/>
    </source>
</evidence>
<dbReference type="EMBL" id="JQFK01000021">
    <property type="protein sequence ID" value="KGK38363.1"/>
    <property type="molecule type" value="Genomic_DNA"/>
</dbReference>
<comment type="pathway">
    <text evidence="1 7">Cofactor biosynthesis; (R)-pantothenate biosynthesis; (R)-pantoate from 3-methyl-2-oxobutanoate: step 1/2.</text>
</comment>
<evidence type="ECO:0000256" key="2">
    <source>
        <dbReference type="ARBA" id="ARBA00008676"/>
    </source>
</evidence>
<keyword evidence="7" id="KW-0566">Pantothenate biosynthesis</keyword>
<dbReference type="GO" id="GO:0005739">
    <property type="term" value="C:mitochondrion"/>
    <property type="evidence" value="ECO:0007669"/>
    <property type="project" value="TreeGrafter"/>
</dbReference>
<reference evidence="11" key="1">
    <citation type="journal article" date="2014" name="Microb. Cell Fact.">
        <title>Exploiting Issatchenkia orientalis SD108 for succinic acid production.</title>
        <authorList>
            <person name="Xiao H."/>
            <person name="Shao Z."/>
            <person name="Jiang Y."/>
            <person name="Dole S."/>
            <person name="Zhao H."/>
        </authorList>
    </citation>
    <scope>NUCLEOTIDE SEQUENCE [LARGE SCALE GENOMIC DNA]</scope>
    <source>
        <strain evidence="11">SD108</strain>
    </source>
</reference>
<dbReference type="GO" id="GO:0000287">
    <property type="term" value="F:magnesium ion binding"/>
    <property type="evidence" value="ECO:0007669"/>
    <property type="project" value="TreeGrafter"/>
</dbReference>
<dbReference type="Gene3D" id="2.60.260.40">
    <property type="entry name" value="q5lls5 like domains"/>
    <property type="match status" value="1"/>
</dbReference>
<dbReference type="Proteomes" id="UP000189274">
    <property type="component" value="Unassembled WGS sequence"/>
</dbReference>
<feature type="region of interest" description="Disordered" evidence="8">
    <location>
        <begin position="1"/>
        <end position="42"/>
    </location>
</feature>
<dbReference type="PANTHER" id="PTHR20881">
    <property type="entry name" value="3-METHYL-2-OXOBUTANOATE HYDROXYMETHYLTRANSFERASE"/>
    <property type="match status" value="1"/>
</dbReference>
<feature type="compositionally biased region" description="Low complexity" evidence="8">
    <location>
        <begin position="14"/>
        <end position="36"/>
    </location>
</feature>
<evidence type="ECO:0000256" key="7">
    <source>
        <dbReference type="RuleBase" id="RU362100"/>
    </source>
</evidence>
<dbReference type="GO" id="GO:0003864">
    <property type="term" value="F:3-methyl-2-oxobutanoate hydroxymethyltransferase activity"/>
    <property type="evidence" value="ECO:0007669"/>
    <property type="project" value="UniProtKB-EC"/>
</dbReference>
<accession>A0A099NZZ9</accession>
<evidence type="ECO:0000256" key="3">
    <source>
        <dbReference type="ARBA" id="ARBA00011881"/>
    </source>
</evidence>
<reference evidence="12" key="3">
    <citation type="journal article" date="2017" name="Genome Announc.">
        <title>Genome sequences of Cyberlindnera fabianii 65, Pichia kudriavzevii 129, and Saccharomyces cerevisiae 131 isolated from fermented masau fruits in Zimbabwe.</title>
        <authorList>
            <person name="van Rijswijck I.M.H."/>
            <person name="Derks M.F.L."/>
            <person name="Abee T."/>
            <person name="de Ridder D."/>
            <person name="Smid E.J."/>
        </authorList>
    </citation>
    <scope>NUCLEOTIDE SEQUENCE [LARGE SCALE GENOMIC DNA]</scope>
    <source>
        <strain evidence="12">129</strain>
    </source>
</reference>
<dbReference type="GO" id="GO:0008168">
    <property type="term" value="F:methyltransferase activity"/>
    <property type="evidence" value="ECO:0007669"/>
    <property type="project" value="UniProtKB-KW"/>
</dbReference>
<keyword evidence="10" id="KW-0489">Methyltransferase</keyword>
<dbReference type="AlphaFoldDB" id="A0A099NZZ9"/>
<evidence type="ECO:0000256" key="1">
    <source>
        <dbReference type="ARBA" id="ARBA00005033"/>
    </source>
</evidence>
<evidence type="ECO:0000313" key="10">
    <source>
        <dbReference type="EMBL" id="ONH74533.1"/>
    </source>
</evidence>
<reference evidence="10" key="4">
    <citation type="submission" date="2017-01" db="EMBL/GenBank/DDBJ databases">
        <authorList>
            <person name="Mah S.A."/>
            <person name="Swanson W.J."/>
            <person name="Moy G.W."/>
            <person name="Vacquier V.D."/>
        </authorList>
    </citation>
    <scope>NUCLEOTIDE SEQUENCE [LARGE SCALE GENOMIC DNA]</scope>
    <source>
        <strain evidence="10">129</strain>
    </source>
</reference>
<gene>
    <name evidence="10" type="ORF">BOH78_2246</name>
    <name evidence="9" type="ORF">JL09_g2540</name>
</gene>
<dbReference type="CDD" id="cd06557">
    <property type="entry name" value="KPHMT-like"/>
    <property type="match status" value="1"/>
</dbReference>
<dbReference type="EMBL" id="MQVM01000009">
    <property type="protein sequence ID" value="ONH74533.1"/>
    <property type="molecule type" value="Genomic_DNA"/>
</dbReference>
<evidence type="ECO:0000256" key="5">
    <source>
        <dbReference type="ARBA" id="ARBA00022679"/>
    </source>
</evidence>
<evidence type="ECO:0000256" key="8">
    <source>
        <dbReference type="SAM" id="MobiDB-lite"/>
    </source>
</evidence>
<dbReference type="Pfam" id="PF02548">
    <property type="entry name" value="Pantoate_transf"/>
    <property type="match status" value="1"/>
</dbReference>
<evidence type="ECO:0000256" key="6">
    <source>
        <dbReference type="ARBA" id="ARBA00049172"/>
    </source>
</evidence>
<evidence type="ECO:0000313" key="9">
    <source>
        <dbReference type="EMBL" id="KGK38363.1"/>
    </source>
</evidence>
<dbReference type="GO" id="GO:0015940">
    <property type="term" value="P:pantothenate biosynthetic process"/>
    <property type="evidence" value="ECO:0007669"/>
    <property type="project" value="UniProtKB-UniPathway"/>
</dbReference>
<reference evidence="9" key="2">
    <citation type="submission" date="2014-08" db="EMBL/GenBank/DDBJ databases">
        <title>Exploiting Issatchenkia orientalis SD108 for Succinic Acid Production.</title>
        <authorList>
            <person name="Xiao H."/>
            <person name="Shao Z."/>
            <person name="Jiang Y."/>
            <person name="Dole S."/>
            <person name="Zhao H."/>
        </authorList>
    </citation>
    <scope>NUCLEOTIDE SEQUENCE [LARGE SCALE GENOMIC DNA]</scope>
    <source>
        <strain evidence="9">SD108</strain>
    </source>
</reference>
<dbReference type="InterPro" id="IPR015813">
    <property type="entry name" value="Pyrv/PenolPyrv_kinase-like_dom"/>
</dbReference>
<dbReference type="SUPFAM" id="SSF51621">
    <property type="entry name" value="Phosphoenolpyruvate/pyruvate domain"/>
    <property type="match status" value="1"/>
</dbReference>
<dbReference type="Proteomes" id="UP000029867">
    <property type="component" value="Unassembled WGS sequence"/>
</dbReference>
<protein>
    <recommendedName>
        <fullName evidence="4 7">3-methyl-2-oxobutanoate hydroxymethyltransferase</fullName>
        <ecNumber evidence="4 7">2.1.2.11</ecNumber>
    </recommendedName>
</protein>
<keyword evidence="5 7" id="KW-0808">Transferase</keyword>
<dbReference type="Gene3D" id="3.20.20.60">
    <property type="entry name" value="Phosphoenolpyruvate-binding domains"/>
    <property type="match status" value="1"/>
</dbReference>
<proteinExistence type="inferred from homology"/>
<comment type="similarity">
    <text evidence="2 7">Belongs to the PanB family.</text>
</comment>
<comment type="catalytic activity">
    <reaction evidence="6 7">
        <text>(6R)-5,10-methylene-5,6,7,8-tetrahydrofolate + 3-methyl-2-oxobutanoate + H2O = 2-dehydropantoate + (6S)-5,6,7,8-tetrahydrofolate</text>
        <dbReference type="Rhea" id="RHEA:11824"/>
        <dbReference type="ChEBI" id="CHEBI:11561"/>
        <dbReference type="ChEBI" id="CHEBI:11851"/>
        <dbReference type="ChEBI" id="CHEBI:15377"/>
        <dbReference type="ChEBI" id="CHEBI:15636"/>
        <dbReference type="ChEBI" id="CHEBI:57453"/>
        <dbReference type="EC" id="2.1.2.11"/>
    </reaction>
</comment>
<dbReference type="EC" id="2.1.2.11" evidence="4 7"/>
<dbReference type="UniPathway" id="UPA00028">
    <property type="reaction ID" value="UER00003"/>
</dbReference>
<dbReference type="eggNOG" id="KOG2949">
    <property type="taxonomic scope" value="Eukaryota"/>
</dbReference>
<organism evidence="9 11">
    <name type="scientific">Pichia kudriavzevii</name>
    <name type="common">Yeast</name>
    <name type="synonym">Issatchenkia orientalis</name>
    <dbReference type="NCBI Taxonomy" id="4909"/>
    <lineage>
        <taxon>Eukaryota</taxon>
        <taxon>Fungi</taxon>
        <taxon>Dikarya</taxon>
        <taxon>Ascomycota</taxon>
        <taxon>Saccharomycotina</taxon>
        <taxon>Pichiomycetes</taxon>
        <taxon>Pichiales</taxon>
        <taxon>Pichiaceae</taxon>
        <taxon>Pichia</taxon>
    </lineage>
</organism>
<sequence length="468" mass="51486">MFARFTSSARRHVATATKTATSTTAASAAAGETGSTVIPQDPLDVIPSSTYKQAPNRATTWSVSQRNRDELVKTDPRFVGKDLSMQPQPLAAIELIKKQPVSFVHGNIAVCHGTDFVQGHPKVYINLDKDKTCVSSLWELITKSVSLYEKAVNSLDRSPCFRVDLEMVKKYMFSALRRYSTHSVVRQSTLSDMYKLYAKNQPISVITAHDFITGRIADAAASVDAVLVGDSLAMVAKGHPSTLELDLDDFYHSTKSVVRGIDSKFIIADIPFGSFESSTEKCVETAIKLMKIGKIGSIKIEGSYELTDRIKTLTSFGIPVTGHLGLTPQRFNALGGFKAQGKSAENALDIYRQALHLQEIGCKMLVLECIPEKLAQFITEHLRIPTIGIGAGNKTSGQVLVMADALGMLDAKNAKFVKQYMNFHQLAVDSLNTFGNEVKSQTFPETVKHTYPMKEEEFTEFLELTKSL</sequence>